<evidence type="ECO:0000256" key="1">
    <source>
        <dbReference type="SAM" id="Coils"/>
    </source>
</evidence>
<feature type="non-terminal residue" evidence="2">
    <location>
        <position position="384"/>
    </location>
</feature>
<evidence type="ECO:0000313" key="3">
    <source>
        <dbReference type="Proteomes" id="UP000095085"/>
    </source>
</evidence>
<dbReference type="GeneID" id="30998056"/>
<reference evidence="3" key="1">
    <citation type="submission" date="2016-05" db="EMBL/GenBank/DDBJ databases">
        <title>Comparative genomics of biotechnologically important yeasts.</title>
        <authorList>
            <consortium name="DOE Joint Genome Institute"/>
            <person name="Riley R."/>
            <person name="Haridas S."/>
            <person name="Wolfe K.H."/>
            <person name="Lopes M.R."/>
            <person name="Hittinger C.T."/>
            <person name="Goker M."/>
            <person name="Salamov A."/>
            <person name="Wisecaver J."/>
            <person name="Long T.M."/>
            <person name="Aerts A.L."/>
            <person name="Barry K."/>
            <person name="Choi C."/>
            <person name="Clum A."/>
            <person name="Coughlan A.Y."/>
            <person name="Deshpande S."/>
            <person name="Douglass A.P."/>
            <person name="Hanson S.J."/>
            <person name="Klenk H.-P."/>
            <person name="Labutti K."/>
            <person name="Lapidus A."/>
            <person name="Lindquist E."/>
            <person name="Lipzen A."/>
            <person name="Meier-Kolthoff J.P."/>
            <person name="Ohm R.A."/>
            <person name="Otillar R.P."/>
            <person name="Pangilinan J."/>
            <person name="Peng Y."/>
            <person name="Rokas A."/>
            <person name="Rosa C.A."/>
            <person name="Scheuner C."/>
            <person name="Sibirny A.A."/>
            <person name="Slot J.C."/>
            <person name="Stielow J.B."/>
            <person name="Sun H."/>
            <person name="Kurtzman C.P."/>
            <person name="Blackwell M."/>
            <person name="Grigoriev I.V."/>
            <person name="Jeffries T.W."/>
        </authorList>
    </citation>
    <scope>NUCLEOTIDE SEQUENCE [LARGE SCALE GENOMIC DNA]</scope>
    <source>
        <strain evidence="3">NRRL Y-1933</strain>
    </source>
</reference>
<dbReference type="AlphaFoldDB" id="A0A1E4RKC4"/>
<name>A0A1E4RKC4_9ASCO</name>
<dbReference type="EMBL" id="KV454540">
    <property type="protein sequence ID" value="ODV67734.1"/>
    <property type="molecule type" value="Genomic_DNA"/>
</dbReference>
<dbReference type="Proteomes" id="UP000095085">
    <property type="component" value="Unassembled WGS sequence"/>
</dbReference>
<dbReference type="RefSeq" id="XP_020076801.1">
    <property type="nucleotide sequence ID" value="XM_020223507.1"/>
</dbReference>
<keyword evidence="3" id="KW-1185">Reference proteome</keyword>
<feature type="coiled-coil region" evidence="1">
    <location>
        <begin position="78"/>
        <end position="105"/>
    </location>
</feature>
<accession>A0A1E4RKC4</accession>
<gene>
    <name evidence="2" type="ORF">HYPBUDRAFT_5577</name>
</gene>
<proteinExistence type="predicted"/>
<evidence type="ECO:0000313" key="2">
    <source>
        <dbReference type="EMBL" id="ODV67734.1"/>
    </source>
</evidence>
<organism evidence="2 3">
    <name type="scientific">Hyphopichia burtonii NRRL Y-1933</name>
    <dbReference type="NCBI Taxonomy" id="984485"/>
    <lineage>
        <taxon>Eukaryota</taxon>
        <taxon>Fungi</taxon>
        <taxon>Dikarya</taxon>
        <taxon>Ascomycota</taxon>
        <taxon>Saccharomycotina</taxon>
        <taxon>Pichiomycetes</taxon>
        <taxon>Debaryomycetaceae</taxon>
        <taxon>Hyphopichia</taxon>
    </lineage>
</organism>
<keyword evidence="1" id="KW-0175">Coiled coil</keyword>
<sequence>MNDSLTECREFLQARQAELSSEIHKRSKHPLPSNVEDDQLRGHYDQLHDQICDTITQIILDSLEAIEKEDPESIKAIIEKIQSEETKLQSSLTELREKLENIAENLGSGLDPIRKDIIERKDPAILTECIRSTAEARLALLREIISEEKGYVFVHVKLVWEIMGTLNSHGMQYENIRSGCEEIFLIIMGKLVEFNRVGETVDLIQWGNFQAEIKEKQLQLEDECTKHIKELSNLSVKDFAKISKLNKEEVAKISRKYVEKVKTELDGLVDYSSKFITLCSSQLENKETIVKFLDLFEALYNYFRESRRLLQVEFDRFHKQANSSTTGPKPIQESAESSCTVKDVYNENTKSNNDLTSGHDTLGDNLFVSDKINKPMDPVPAEFS</sequence>
<protein>
    <submittedName>
        <fullName evidence="2">Uncharacterized protein</fullName>
    </submittedName>
</protein>